<feature type="transmembrane region" description="Helical" evidence="1">
    <location>
        <begin position="96"/>
        <end position="121"/>
    </location>
</feature>
<evidence type="ECO:0000313" key="2">
    <source>
        <dbReference type="EMBL" id="RNE67413.1"/>
    </source>
</evidence>
<organism evidence="2 3">
    <name type="scientific">Cryobacterium tepidiphilum</name>
    <dbReference type="NCBI Taxonomy" id="2486026"/>
    <lineage>
        <taxon>Bacteria</taxon>
        <taxon>Bacillati</taxon>
        <taxon>Actinomycetota</taxon>
        <taxon>Actinomycetes</taxon>
        <taxon>Micrococcales</taxon>
        <taxon>Microbacteriaceae</taxon>
        <taxon>Cryobacterium</taxon>
    </lineage>
</organism>
<evidence type="ECO:0000313" key="3">
    <source>
        <dbReference type="Proteomes" id="UP000279859"/>
    </source>
</evidence>
<dbReference type="InterPro" id="IPR021414">
    <property type="entry name" value="DUF3054"/>
</dbReference>
<accession>A0A3M8LPL0</accession>
<keyword evidence="1" id="KW-0812">Transmembrane</keyword>
<dbReference type="Pfam" id="PF11255">
    <property type="entry name" value="DUF3054"/>
    <property type="match status" value="1"/>
</dbReference>
<feature type="transmembrane region" description="Helical" evidence="1">
    <location>
        <begin position="7"/>
        <end position="28"/>
    </location>
</feature>
<name>A0A3M8LPL0_9MICO</name>
<dbReference type="OrthoDB" id="3698172at2"/>
<gene>
    <name evidence="2" type="ORF">EEJ31_01210</name>
</gene>
<keyword evidence="3" id="KW-1185">Reference proteome</keyword>
<keyword evidence="1" id="KW-0472">Membrane</keyword>
<keyword evidence="1" id="KW-1133">Transmembrane helix</keyword>
<dbReference type="Proteomes" id="UP000279859">
    <property type="component" value="Unassembled WGS sequence"/>
</dbReference>
<dbReference type="AlphaFoldDB" id="A0A3M8LPL0"/>
<reference evidence="2 3" key="1">
    <citation type="submission" date="2018-11" db="EMBL/GenBank/DDBJ databases">
        <title>Cryobacterium sp. nov., isolated from rhizosphere soil of lettuce.</title>
        <authorList>
            <person name="Wang Y."/>
        </authorList>
    </citation>
    <scope>NUCLEOTIDE SEQUENCE [LARGE SCALE GENOMIC DNA]</scope>
    <source>
        <strain evidence="2 3">NEAU-85</strain>
    </source>
</reference>
<proteinExistence type="predicted"/>
<sequence>MSAGRPVAATVVWSAVADVVLVLVFVLIGRGSHDEGLTLAGTASTAWPFIVGLAVGWVAMRAWRYPLCLRWTGVGIWVATVVVGMLLRALTGQGTAVSFVIVATIVLGVFLLGWRGIALLVRRRRRR</sequence>
<protein>
    <submittedName>
        <fullName evidence="2">DUF3054 domain-containing protein</fullName>
    </submittedName>
</protein>
<evidence type="ECO:0000256" key="1">
    <source>
        <dbReference type="SAM" id="Phobius"/>
    </source>
</evidence>
<feature type="transmembrane region" description="Helical" evidence="1">
    <location>
        <begin position="71"/>
        <end position="90"/>
    </location>
</feature>
<comment type="caution">
    <text evidence="2">The sequence shown here is derived from an EMBL/GenBank/DDBJ whole genome shotgun (WGS) entry which is preliminary data.</text>
</comment>
<dbReference type="EMBL" id="RDSR01000001">
    <property type="protein sequence ID" value="RNE67413.1"/>
    <property type="molecule type" value="Genomic_DNA"/>
</dbReference>
<feature type="transmembrane region" description="Helical" evidence="1">
    <location>
        <begin position="40"/>
        <end position="59"/>
    </location>
</feature>
<dbReference type="RefSeq" id="WP_123044443.1">
    <property type="nucleotide sequence ID" value="NZ_RDSR01000001.1"/>
</dbReference>